<sequence>MVFRWIRRSFTMSESSSAPRARKEGDCMKIKGIHIYAYGKLINQHYTMEELQVIFGQNEAGKSTIMSFIHSVLFGFPTKQHSLPRYEPKTSSDYGGVLRVCTPSVEEIRIERKRGGPATGTVTLQYEDGRVEGEEGLHRLLGTIDRKTYGNIFSFDLEGLQGIHRLKKEDLNRFLFSAGSTGTDVLMQMEQAWQKEQEQLFKRSGRKPVINLLLSELTSLEKKLKEAKGRNDRYAPLHVEKEQIGKRLEFLEHELKILQERKHTLLQIRENWDALSERVYTLDRIGQIGDFPFPEKGLHRLDECRREVRKVEAQLETLQLKKDTFLERVEQDAEIEEEERSFLEEKLASQGNFQKWIHDLEDHRREVEAIESGIRGIRRELQLSLEGHEAASVNISFSMNERINDAIEEKTEILHEREHNRKKRAEAQATRDRTELECDAAENRLMGEEAFQDLQRKIKKGMSEAQRNWLRERLEEEERMLASDRKTLGGQKKITLSLLLIGLILTIWGIWMGTWIMALALLPGVMSILSFRQSRSRLIERENRIQSMERPEGEVSSDSQRLYDEQLEYRSQWKQLILKLEETEGMLAGIVEEESRLVNRLQDVDDRIAAIVSELGLPVDFQWKWLREAYIRLKELVTLHDRLLILQDEIRGAETKIQAYTGECREWFNRHGIEAVPLEEIHSKMKELLKEIDKEDLKRNHAKEELNQIRMDMQSLEIERTKLEDEVEGLFSFAGTTSEEAYRKTGQLAEEKRELLHAYRFMEKRFQPDILSAFTEFQSKDLVEKEIILASTEIDECSRSISTLQEEAATLAYELQVLEEGTEHSILLQQFEGKKAEIHEKIQRWSAVTLARKALENTMEHYQQTKMPRLIGEAEQYFLKLTNGRYRKINVTDDEMITVAREDGQVFQAVELSQGTKEQLYIAIRFALISSLKEIYDLPVIIDDAAVNFDEGRTRAFIEALDKLSENHQILYFTCHQAVVDTFQAPGVINLDEQTIETGLDESSRVPL</sequence>
<keyword evidence="2" id="KW-0472">Membrane</keyword>
<dbReference type="Gene3D" id="3.40.50.300">
    <property type="entry name" value="P-loop containing nucleotide triphosphate hydrolases"/>
    <property type="match status" value="2"/>
</dbReference>
<organism evidence="4 5">
    <name type="scientific">Rossellomorea marisflavi</name>
    <dbReference type="NCBI Taxonomy" id="189381"/>
    <lineage>
        <taxon>Bacteria</taxon>
        <taxon>Bacillati</taxon>
        <taxon>Bacillota</taxon>
        <taxon>Bacilli</taxon>
        <taxon>Bacillales</taxon>
        <taxon>Bacillaceae</taxon>
        <taxon>Rossellomorea</taxon>
    </lineage>
</organism>
<evidence type="ECO:0000313" key="4">
    <source>
        <dbReference type="EMBL" id="TYS54249.1"/>
    </source>
</evidence>
<feature type="domain" description="YhaN AAA" evidence="3">
    <location>
        <begin position="28"/>
        <end position="231"/>
    </location>
</feature>
<dbReference type="PANTHER" id="PTHR41259">
    <property type="entry name" value="DOUBLE-STRAND BREAK REPAIR RAD50 ATPASE, PUTATIVE-RELATED"/>
    <property type="match status" value="1"/>
</dbReference>
<dbReference type="Proteomes" id="UP000322997">
    <property type="component" value="Unassembled WGS sequence"/>
</dbReference>
<dbReference type="InterPro" id="IPR027417">
    <property type="entry name" value="P-loop_NTPase"/>
</dbReference>
<feature type="coiled-coil region" evidence="1">
    <location>
        <begin position="301"/>
        <end position="380"/>
    </location>
</feature>
<feature type="transmembrane region" description="Helical" evidence="2">
    <location>
        <begin position="494"/>
        <end position="511"/>
    </location>
</feature>
<evidence type="ECO:0000256" key="2">
    <source>
        <dbReference type="SAM" id="Phobius"/>
    </source>
</evidence>
<evidence type="ECO:0000259" key="3">
    <source>
        <dbReference type="Pfam" id="PF13514"/>
    </source>
</evidence>
<feature type="coiled-coil region" evidence="1">
    <location>
        <begin position="643"/>
        <end position="726"/>
    </location>
</feature>
<name>A0A5D4RU09_9BACI</name>
<proteinExistence type="predicted"/>
<dbReference type="PANTHER" id="PTHR41259:SF1">
    <property type="entry name" value="DOUBLE-STRAND BREAK REPAIR RAD50 ATPASE, PUTATIVE-RELATED"/>
    <property type="match status" value="1"/>
</dbReference>
<reference evidence="4 5" key="1">
    <citation type="submission" date="2019-08" db="EMBL/GenBank/DDBJ databases">
        <title>Bacillus genomes from the desert of Cuatro Cienegas, Coahuila.</title>
        <authorList>
            <person name="Olmedo-Alvarez G."/>
        </authorList>
    </citation>
    <scope>NUCLEOTIDE SEQUENCE [LARGE SCALE GENOMIC DNA]</scope>
    <source>
        <strain evidence="4 5">CH108_3D</strain>
    </source>
</reference>
<dbReference type="EMBL" id="VTEQ01000003">
    <property type="protein sequence ID" value="TYS54249.1"/>
    <property type="molecule type" value="Genomic_DNA"/>
</dbReference>
<gene>
    <name evidence="4" type="ORF">FZC83_13665</name>
</gene>
<evidence type="ECO:0000256" key="1">
    <source>
        <dbReference type="SAM" id="Coils"/>
    </source>
</evidence>
<evidence type="ECO:0000313" key="5">
    <source>
        <dbReference type="Proteomes" id="UP000322997"/>
    </source>
</evidence>
<dbReference type="AlphaFoldDB" id="A0A5D4RU09"/>
<dbReference type="Pfam" id="PF13514">
    <property type="entry name" value="AAA_27"/>
    <property type="match status" value="1"/>
</dbReference>
<comment type="caution">
    <text evidence="4">The sequence shown here is derived from an EMBL/GenBank/DDBJ whole genome shotgun (WGS) entry which is preliminary data.</text>
</comment>
<protein>
    <submittedName>
        <fullName evidence="4">AAA family ATPase</fullName>
    </submittedName>
</protein>
<dbReference type="SUPFAM" id="SSF52540">
    <property type="entry name" value="P-loop containing nucleoside triphosphate hydrolases"/>
    <property type="match status" value="1"/>
</dbReference>
<accession>A0A5D4RU09</accession>
<dbReference type="InterPro" id="IPR038734">
    <property type="entry name" value="YhaN_AAA"/>
</dbReference>
<keyword evidence="2" id="KW-0812">Transmembrane</keyword>
<keyword evidence="1" id="KW-0175">Coiled coil</keyword>
<keyword evidence="2" id="KW-1133">Transmembrane helix</keyword>
<feature type="coiled-coil region" evidence="1">
    <location>
        <begin position="210"/>
        <end position="268"/>
    </location>
</feature>